<gene>
    <name evidence="2" type="ORF">Moror_15016</name>
</gene>
<evidence type="ECO:0000313" key="3">
    <source>
        <dbReference type="Proteomes" id="UP000017559"/>
    </source>
</evidence>
<reference evidence="2 3" key="1">
    <citation type="journal article" date="2014" name="BMC Genomics">
        <title>Genome and secretome analysis of the hemibiotrophic fungal pathogen, Moniliophthora roreri, which causes frosty pod rot disease of cacao: mechanisms of the biotrophic and necrotrophic phases.</title>
        <authorList>
            <person name="Meinhardt L.W."/>
            <person name="Costa G.G.L."/>
            <person name="Thomazella D.P.T."/>
            <person name="Teixeira P.J.P.L."/>
            <person name="Carazzolle M.F."/>
            <person name="Schuster S.C."/>
            <person name="Carlson J.E."/>
            <person name="Guiltinan M.J."/>
            <person name="Mieczkowski P."/>
            <person name="Farmer A."/>
            <person name="Ramaraj T."/>
            <person name="Crozier J."/>
            <person name="Davis R.E."/>
            <person name="Shao J."/>
            <person name="Melnick R.L."/>
            <person name="Pereira G.A.G."/>
            <person name="Bailey B.A."/>
        </authorList>
    </citation>
    <scope>NUCLEOTIDE SEQUENCE [LARGE SCALE GENOMIC DNA]</scope>
    <source>
        <strain evidence="2 3">MCA 2997</strain>
    </source>
</reference>
<evidence type="ECO:0000256" key="1">
    <source>
        <dbReference type="SAM" id="SignalP"/>
    </source>
</evidence>
<dbReference type="Proteomes" id="UP000017559">
    <property type="component" value="Unassembled WGS sequence"/>
</dbReference>
<name>V2WNK4_MONRO</name>
<keyword evidence="3" id="KW-1185">Reference proteome</keyword>
<keyword evidence="1" id="KW-0732">Signal</keyword>
<sequence length="143" mass="15563">HPSYCSRHRPARSLLRLIRPLFFLWCPVDSLPLATFPSPHLKARGNPGKICSVVQAGYSQYYAPLPADSSSSSKSHHAETGSIDSLGRSVERLGPTISPSTVLNNFPSGMVQIYMPSTVFFLLRIAPTTGLVPSTLTHISLCQ</sequence>
<accession>V2WNK4</accession>
<dbReference type="AlphaFoldDB" id="V2WNK4"/>
<organism evidence="2 3">
    <name type="scientific">Moniliophthora roreri (strain MCA 2997)</name>
    <name type="common">Cocoa frosty pod rot fungus</name>
    <name type="synonym">Crinipellis roreri</name>
    <dbReference type="NCBI Taxonomy" id="1381753"/>
    <lineage>
        <taxon>Eukaryota</taxon>
        <taxon>Fungi</taxon>
        <taxon>Dikarya</taxon>
        <taxon>Basidiomycota</taxon>
        <taxon>Agaricomycotina</taxon>
        <taxon>Agaricomycetes</taxon>
        <taxon>Agaricomycetidae</taxon>
        <taxon>Agaricales</taxon>
        <taxon>Marasmiineae</taxon>
        <taxon>Marasmiaceae</taxon>
        <taxon>Moniliophthora</taxon>
    </lineage>
</organism>
<protein>
    <submittedName>
        <fullName evidence="2">Uncharacterized protein</fullName>
    </submittedName>
</protein>
<dbReference type="EMBL" id="AWSO01001657">
    <property type="protein sequence ID" value="ESK83132.1"/>
    <property type="molecule type" value="Genomic_DNA"/>
</dbReference>
<proteinExistence type="predicted"/>
<dbReference type="KEGG" id="mrr:Moror_15016"/>
<feature type="non-terminal residue" evidence="2">
    <location>
        <position position="1"/>
    </location>
</feature>
<dbReference type="HOGENOM" id="CLU_1810779_0_0_1"/>
<comment type="caution">
    <text evidence="2">The sequence shown here is derived from an EMBL/GenBank/DDBJ whole genome shotgun (WGS) entry which is preliminary data.</text>
</comment>
<feature type="signal peptide" evidence="1">
    <location>
        <begin position="1"/>
        <end position="30"/>
    </location>
</feature>
<evidence type="ECO:0000313" key="2">
    <source>
        <dbReference type="EMBL" id="ESK83132.1"/>
    </source>
</evidence>
<feature type="chain" id="PRO_5004711513" evidence="1">
    <location>
        <begin position="31"/>
        <end position="143"/>
    </location>
</feature>